<reference evidence="2" key="2">
    <citation type="submission" date="2020-10" db="EMBL/GenBank/DDBJ databases">
        <authorList>
            <person name="Cooper E.A."/>
            <person name="Brenton Z.W."/>
            <person name="Flinn B.S."/>
            <person name="Jenkins J."/>
            <person name="Shu S."/>
            <person name="Flowers D."/>
            <person name="Luo F."/>
            <person name="Wang Y."/>
            <person name="Xia P."/>
            <person name="Barry K."/>
            <person name="Daum C."/>
            <person name="Lipzen A."/>
            <person name="Yoshinaga Y."/>
            <person name="Schmutz J."/>
            <person name="Saski C."/>
            <person name="Vermerris W."/>
            <person name="Kresovich S."/>
        </authorList>
    </citation>
    <scope>NUCLEOTIDE SEQUENCE</scope>
</reference>
<sequence length="170" mass="18954">MHFRQIANPQMKMARLKSGDLQPLCKMPSPSSFFSWKFCFAALFSARPIDPAPNSPPSSPVHQFPRQQPRSTDRELRSSSFPFAVPIAVPIFRSVSSRSRRLLAISSSSYRFAPWLRYRSPSGPVPHQFSVAAISSSSRQVAAISQAVAACEQPNPMIQSPSRQQHYPIP</sequence>
<reference evidence="2" key="1">
    <citation type="journal article" date="2019" name="BMC Genomics">
        <title>A new reference genome for Sorghum bicolor reveals high levels of sequence similarity between sweet and grain genotypes: implications for the genetics of sugar metabolism.</title>
        <authorList>
            <person name="Cooper E.A."/>
            <person name="Brenton Z.W."/>
            <person name="Flinn B.S."/>
            <person name="Jenkins J."/>
            <person name="Shu S."/>
            <person name="Flowers D."/>
            <person name="Luo F."/>
            <person name="Wang Y."/>
            <person name="Xia P."/>
            <person name="Barry K."/>
            <person name="Daum C."/>
            <person name="Lipzen A."/>
            <person name="Yoshinaga Y."/>
            <person name="Schmutz J."/>
            <person name="Saski C."/>
            <person name="Vermerris W."/>
            <person name="Kresovich S."/>
        </authorList>
    </citation>
    <scope>NUCLEOTIDE SEQUENCE</scope>
</reference>
<gene>
    <name evidence="2" type="ORF">BDA96_01G060300</name>
</gene>
<evidence type="ECO:0000256" key="1">
    <source>
        <dbReference type="SAM" id="MobiDB-lite"/>
    </source>
</evidence>
<feature type="region of interest" description="Disordered" evidence="1">
    <location>
        <begin position="52"/>
        <end position="77"/>
    </location>
</feature>
<accession>A0A921UWQ0</accession>
<dbReference type="AlphaFoldDB" id="A0A921UWQ0"/>
<comment type="caution">
    <text evidence="2">The sequence shown here is derived from an EMBL/GenBank/DDBJ whole genome shotgun (WGS) entry which is preliminary data.</text>
</comment>
<organism evidence="2 3">
    <name type="scientific">Sorghum bicolor</name>
    <name type="common">Sorghum</name>
    <name type="synonym">Sorghum vulgare</name>
    <dbReference type="NCBI Taxonomy" id="4558"/>
    <lineage>
        <taxon>Eukaryota</taxon>
        <taxon>Viridiplantae</taxon>
        <taxon>Streptophyta</taxon>
        <taxon>Embryophyta</taxon>
        <taxon>Tracheophyta</taxon>
        <taxon>Spermatophyta</taxon>
        <taxon>Magnoliopsida</taxon>
        <taxon>Liliopsida</taxon>
        <taxon>Poales</taxon>
        <taxon>Poaceae</taxon>
        <taxon>PACMAD clade</taxon>
        <taxon>Panicoideae</taxon>
        <taxon>Andropogonodae</taxon>
        <taxon>Andropogoneae</taxon>
        <taxon>Sorghinae</taxon>
        <taxon>Sorghum</taxon>
    </lineage>
</organism>
<evidence type="ECO:0000313" key="2">
    <source>
        <dbReference type="EMBL" id="KAG0547212.1"/>
    </source>
</evidence>
<protein>
    <submittedName>
        <fullName evidence="2">Uncharacterized protein</fullName>
    </submittedName>
</protein>
<proteinExistence type="predicted"/>
<dbReference type="EMBL" id="CM027680">
    <property type="protein sequence ID" value="KAG0547212.1"/>
    <property type="molecule type" value="Genomic_DNA"/>
</dbReference>
<dbReference type="Proteomes" id="UP000807115">
    <property type="component" value="Chromosome 1"/>
</dbReference>
<name>A0A921UWQ0_SORBI</name>
<evidence type="ECO:0000313" key="3">
    <source>
        <dbReference type="Proteomes" id="UP000807115"/>
    </source>
</evidence>